<name>A0ABD5PHI4_9EURY</name>
<feature type="domain" description="Methylated-DNA-[protein]-cysteine S-methyltransferase DNA binding" evidence="2">
    <location>
        <begin position="74"/>
        <end position="130"/>
    </location>
</feature>
<sequence>MQDTGIYAREFEALGRTVQIGVASGRVINVDFPESIPDDAETDHPLLDRVADYLDGAPDHFDDVPLALTMATDQREVLEAVRNVPYGETITVSRLTTLAGLDADDEDDRLLVERALRANPAPLFVPDHRIDGPGAAPPAVAEALRRLEA</sequence>
<keyword evidence="1" id="KW-0227">DNA damage</keyword>
<proteinExistence type="predicted"/>
<dbReference type="RefSeq" id="WP_267623205.1">
    <property type="nucleotide sequence ID" value="NZ_JAODIW010000008.1"/>
</dbReference>
<reference evidence="3 4" key="1">
    <citation type="journal article" date="2019" name="Int. J. Syst. Evol. Microbiol.">
        <title>The Global Catalogue of Microorganisms (GCM) 10K type strain sequencing project: providing services to taxonomists for standard genome sequencing and annotation.</title>
        <authorList>
            <consortium name="The Broad Institute Genomics Platform"/>
            <consortium name="The Broad Institute Genome Sequencing Center for Infectious Disease"/>
            <person name="Wu L."/>
            <person name="Ma J."/>
        </authorList>
    </citation>
    <scope>NUCLEOTIDE SEQUENCE [LARGE SCALE GENOMIC DNA]</scope>
    <source>
        <strain evidence="3 4">CGMCC 1.12553</strain>
    </source>
</reference>
<dbReference type="InterPro" id="IPR014048">
    <property type="entry name" value="MethylDNA_cys_MeTrfase_DNA-bd"/>
</dbReference>
<dbReference type="CDD" id="cd06445">
    <property type="entry name" value="ATase"/>
    <property type="match status" value="1"/>
</dbReference>
<comment type="caution">
    <text evidence="3">The sequence shown here is derived from an EMBL/GenBank/DDBJ whole genome shotgun (WGS) entry which is preliminary data.</text>
</comment>
<keyword evidence="4" id="KW-1185">Reference proteome</keyword>
<dbReference type="GO" id="GO:0006974">
    <property type="term" value="P:DNA damage response"/>
    <property type="evidence" value="ECO:0007669"/>
    <property type="project" value="UniProtKB-KW"/>
</dbReference>
<dbReference type="AlphaFoldDB" id="A0ABD5PHI4"/>
<gene>
    <name evidence="3" type="ORF">ACFO0N_19295</name>
</gene>
<evidence type="ECO:0000313" key="3">
    <source>
        <dbReference type="EMBL" id="MFC4360100.1"/>
    </source>
</evidence>
<dbReference type="Proteomes" id="UP001595921">
    <property type="component" value="Unassembled WGS sequence"/>
</dbReference>
<dbReference type="InterPro" id="IPR036388">
    <property type="entry name" value="WH-like_DNA-bd_sf"/>
</dbReference>
<dbReference type="InterPro" id="IPR036217">
    <property type="entry name" value="MethylDNA_cys_MeTrfase_DNAb"/>
</dbReference>
<protein>
    <submittedName>
        <fullName evidence="3">MGMT family protein</fullName>
    </submittedName>
</protein>
<organism evidence="3 4">
    <name type="scientific">Halobium salinum</name>
    <dbReference type="NCBI Taxonomy" id="1364940"/>
    <lineage>
        <taxon>Archaea</taxon>
        <taxon>Methanobacteriati</taxon>
        <taxon>Methanobacteriota</taxon>
        <taxon>Stenosarchaea group</taxon>
        <taxon>Halobacteria</taxon>
        <taxon>Halobacteriales</taxon>
        <taxon>Haloferacaceae</taxon>
        <taxon>Halobium</taxon>
    </lineage>
</organism>
<dbReference type="SUPFAM" id="SSF46767">
    <property type="entry name" value="Methylated DNA-protein cysteine methyltransferase, C-terminal domain"/>
    <property type="match status" value="1"/>
</dbReference>
<dbReference type="Pfam" id="PF01035">
    <property type="entry name" value="DNA_binding_1"/>
    <property type="match status" value="1"/>
</dbReference>
<evidence type="ECO:0000256" key="1">
    <source>
        <dbReference type="ARBA" id="ARBA00022763"/>
    </source>
</evidence>
<dbReference type="EMBL" id="JBHSDS010000010">
    <property type="protein sequence ID" value="MFC4360100.1"/>
    <property type="molecule type" value="Genomic_DNA"/>
</dbReference>
<accession>A0ABD5PHI4</accession>
<dbReference type="Gene3D" id="1.10.10.10">
    <property type="entry name" value="Winged helix-like DNA-binding domain superfamily/Winged helix DNA-binding domain"/>
    <property type="match status" value="1"/>
</dbReference>
<evidence type="ECO:0000259" key="2">
    <source>
        <dbReference type="Pfam" id="PF01035"/>
    </source>
</evidence>
<evidence type="ECO:0000313" key="4">
    <source>
        <dbReference type="Proteomes" id="UP001595921"/>
    </source>
</evidence>